<keyword evidence="1" id="KW-0677">Repeat</keyword>
<comment type="caution">
    <text evidence="4">The sequence shown here is derived from an EMBL/GenBank/DDBJ whole genome shotgun (WGS) entry which is preliminary data.</text>
</comment>
<sequence length="136" mass="14207">MQSDGNDGHTALLVAARDGLPLAVNALLARGADQTLTDYYMKAVPLHKAAYNGHAGVVRALVSAPGAETVLNAQGPNNGYSPLHDATWHGHAEVVRALLAAGADPGLRGFDGRRPLDLARAYHYPAIVDLLSAHQG</sequence>
<dbReference type="PANTHER" id="PTHR24171:SF8">
    <property type="entry name" value="BRCA1-ASSOCIATED RING DOMAIN PROTEIN 1"/>
    <property type="match status" value="1"/>
</dbReference>
<dbReference type="Proteomes" id="UP001408594">
    <property type="component" value="Unassembled WGS sequence"/>
</dbReference>
<dbReference type="PROSITE" id="PS50297">
    <property type="entry name" value="ANK_REP_REGION"/>
    <property type="match status" value="2"/>
</dbReference>
<gene>
    <name evidence="4" type="ORF">Maes01_00564</name>
</gene>
<protein>
    <recommendedName>
        <fullName evidence="6">Ankyrin repeat domain-containing protein</fullName>
    </recommendedName>
</protein>
<feature type="repeat" description="ANK" evidence="3">
    <location>
        <begin position="7"/>
        <end position="39"/>
    </location>
</feature>
<dbReference type="Gene3D" id="1.25.40.20">
    <property type="entry name" value="Ankyrin repeat-containing domain"/>
    <property type="match status" value="1"/>
</dbReference>
<evidence type="ECO:0000256" key="1">
    <source>
        <dbReference type="ARBA" id="ARBA00022737"/>
    </source>
</evidence>
<name>A0ABP9WLD5_9GAMM</name>
<keyword evidence="5" id="KW-1185">Reference proteome</keyword>
<dbReference type="InterPro" id="IPR036770">
    <property type="entry name" value="Ankyrin_rpt-contain_sf"/>
</dbReference>
<dbReference type="SUPFAM" id="SSF48403">
    <property type="entry name" value="Ankyrin repeat"/>
    <property type="match status" value="1"/>
</dbReference>
<dbReference type="Pfam" id="PF00023">
    <property type="entry name" value="Ank"/>
    <property type="match status" value="1"/>
</dbReference>
<evidence type="ECO:0000313" key="4">
    <source>
        <dbReference type="EMBL" id="GAA5524012.1"/>
    </source>
</evidence>
<dbReference type="InterPro" id="IPR002110">
    <property type="entry name" value="Ankyrin_rpt"/>
</dbReference>
<accession>A0ABP9WLD5</accession>
<dbReference type="PROSITE" id="PS50088">
    <property type="entry name" value="ANK_REPEAT"/>
    <property type="match status" value="2"/>
</dbReference>
<dbReference type="EMBL" id="BAABRT010000003">
    <property type="protein sequence ID" value="GAA5524012.1"/>
    <property type="molecule type" value="Genomic_DNA"/>
</dbReference>
<reference evidence="4 5" key="1">
    <citation type="submission" date="2024-02" db="EMBL/GenBank/DDBJ databases">
        <title>Microbulbifer aestuariivivens NBRC 112533.</title>
        <authorList>
            <person name="Ichikawa N."/>
            <person name="Katano-Makiyama Y."/>
            <person name="Hidaka K."/>
        </authorList>
    </citation>
    <scope>NUCLEOTIDE SEQUENCE [LARGE SCALE GENOMIC DNA]</scope>
    <source>
        <strain evidence="4 5">NBRC 112533</strain>
    </source>
</reference>
<evidence type="ECO:0000313" key="5">
    <source>
        <dbReference type="Proteomes" id="UP001408594"/>
    </source>
</evidence>
<dbReference type="SMART" id="SM00248">
    <property type="entry name" value="ANK"/>
    <property type="match status" value="3"/>
</dbReference>
<keyword evidence="2 3" id="KW-0040">ANK repeat</keyword>
<dbReference type="PANTHER" id="PTHR24171">
    <property type="entry name" value="ANKYRIN REPEAT DOMAIN-CONTAINING PROTEIN 39-RELATED"/>
    <property type="match status" value="1"/>
</dbReference>
<feature type="repeat" description="ANK" evidence="3">
    <location>
        <begin position="78"/>
        <end position="110"/>
    </location>
</feature>
<evidence type="ECO:0008006" key="6">
    <source>
        <dbReference type="Google" id="ProtNLM"/>
    </source>
</evidence>
<evidence type="ECO:0000256" key="3">
    <source>
        <dbReference type="PROSITE-ProRule" id="PRU00023"/>
    </source>
</evidence>
<dbReference type="Pfam" id="PF12796">
    <property type="entry name" value="Ank_2"/>
    <property type="match status" value="1"/>
</dbReference>
<organism evidence="4 5">
    <name type="scientific">Microbulbifer aestuariivivens</name>
    <dbReference type="NCBI Taxonomy" id="1908308"/>
    <lineage>
        <taxon>Bacteria</taxon>
        <taxon>Pseudomonadati</taxon>
        <taxon>Pseudomonadota</taxon>
        <taxon>Gammaproteobacteria</taxon>
        <taxon>Cellvibrionales</taxon>
        <taxon>Microbulbiferaceae</taxon>
        <taxon>Microbulbifer</taxon>
    </lineage>
</organism>
<proteinExistence type="predicted"/>
<evidence type="ECO:0000256" key="2">
    <source>
        <dbReference type="ARBA" id="ARBA00023043"/>
    </source>
</evidence>